<accession>A0AAV9XQU2</accession>
<dbReference type="Gene3D" id="1.25.40.10">
    <property type="entry name" value="Tetratricopeptide repeat domain"/>
    <property type="match status" value="1"/>
</dbReference>
<proteinExistence type="predicted"/>
<organism evidence="1 2">
    <name type="scientific">Orbilia ellipsospora</name>
    <dbReference type="NCBI Taxonomy" id="2528407"/>
    <lineage>
        <taxon>Eukaryota</taxon>
        <taxon>Fungi</taxon>
        <taxon>Dikarya</taxon>
        <taxon>Ascomycota</taxon>
        <taxon>Pezizomycotina</taxon>
        <taxon>Orbiliomycetes</taxon>
        <taxon>Orbiliales</taxon>
        <taxon>Orbiliaceae</taxon>
        <taxon>Orbilia</taxon>
    </lineage>
</organism>
<evidence type="ECO:0000313" key="1">
    <source>
        <dbReference type="EMBL" id="KAK6543876.1"/>
    </source>
</evidence>
<comment type="caution">
    <text evidence="1">The sequence shown here is derived from an EMBL/GenBank/DDBJ whole genome shotgun (WGS) entry which is preliminary data.</text>
</comment>
<dbReference type="EMBL" id="JAVHJO010000001">
    <property type="protein sequence ID" value="KAK6543876.1"/>
    <property type="molecule type" value="Genomic_DNA"/>
</dbReference>
<name>A0AAV9XQU2_9PEZI</name>
<keyword evidence="2" id="KW-1185">Reference proteome</keyword>
<gene>
    <name evidence="1" type="ORF">TWF694_000598</name>
</gene>
<dbReference type="SUPFAM" id="SSF81901">
    <property type="entry name" value="HCP-like"/>
    <property type="match status" value="1"/>
</dbReference>
<dbReference type="Proteomes" id="UP001365542">
    <property type="component" value="Unassembled WGS sequence"/>
</dbReference>
<sequence>MAARRAAATSISKPTLKFLNSSKPPDFTRILPPAAVFASARKSGFISCNKAQATVVLSEIWQAFQSMHNAGQQARVSAFSKICQTHNFPPSNLTSLATLVTQSPNTTIVSTDLLAIAESLNDPAAILKSARKSLSTVRTAITLPASPAFHRLTTLATTEKIPEAYELIAETYDRLKSYAQGQDNWLKAAQLGSAKGCLMVGKYAAGKGKRDVALEWLKKAAEGQEAEAFYELGCLQLEEDEKEAEYNLSVAAGEGIVAAAEKLERLYKARKTERMREHWEEAAVEMKKVKETV</sequence>
<dbReference type="InterPro" id="IPR011990">
    <property type="entry name" value="TPR-like_helical_dom_sf"/>
</dbReference>
<protein>
    <submittedName>
        <fullName evidence="1">Uncharacterized protein</fullName>
    </submittedName>
</protein>
<dbReference type="AlphaFoldDB" id="A0AAV9XQU2"/>
<reference evidence="1 2" key="1">
    <citation type="submission" date="2019-10" db="EMBL/GenBank/DDBJ databases">
        <authorList>
            <person name="Palmer J.M."/>
        </authorList>
    </citation>
    <scope>NUCLEOTIDE SEQUENCE [LARGE SCALE GENOMIC DNA]</scope>
    <source>
        <strain evidence="1 2">TWF694</strain>
    </source>
</reference>
<evidence type="ECO:0000313" key="2">
    <source>
        <dbReference type="Proteomes" id="UP001365542"/>
    </source>
</evidence>